<dbReference type="InterPro" id="IPR011712">
    <property type="entry name" value="Sig_transdc_His_kin_sub3_dim/P"/>
</dbReference>
<evidence type="ECO:0000256" key="10">
    <source>
        <dbReference type="ARBA" id="ARBA00022840"/>
    </source>
</evidence>
<dbReference type="CDD" id="cd12912">
    <property type="entry name" value="PDC2_MCP_like"/>
    <property type="match status" value="1"/>
</dbReference>
<dbReference type="RefSeq" id="WP_036941827.1">
    <property type="nucleotide sequence ID" value="NZ_JQKC01000016.1"/>
</dbReference>
<keyword evidence="10" id="KW-0067">ATP-binding</keyword>
<reference evidence="17" key="1">
    <citation type="submission" date="2015-07" db="EMBL/GenBank/DDBJ databases">
        <title>Near-Complete Genome Sequence of the Cellulolytic Bacterium Bacteroides (Pseudobacteroides) cellulosolvens ATCC 35603.</title>
        <authorList>
            <person name="Dassa B."/>
            <person name="Utturkar S.M."/>
            <person name="Klingeman D.M."/>
            <person name="Hurt R.A."/>
            <person name="Keller M."/>
            <person name="Xu J."/>
            <person name="Reddy Y.H.K."/>
            <person name="Borovok I."/>
            <person name="Grinberg I.R."/>
            <person name="Lamed R."/>
            <person name="Zhivin O."/>
            <person name="Bayer E.A."/>
            <person name="Brown S.D."/>
        </authorList>
    </citation>
    <scope>NUCLEOTIDE SEQUENCE [LARGE SCALE GENOMIC DNA]</scope>
    <source>
        <strain evidence="17">DSM 2933</strain>
    </source>
</reference>
<organism evidence="16 17">
    <name type="scientific">Pseudobacteroides cellulosolvens ATCC 35603 = DSM 2933</name>
    <dbReference type="NCBI Taxonomy" id="398512"/>
    <lineage>
        <taxon>Bacteria</taxon>
        <taxon>Bacillati</taxon>
        <taxon>Bacillota</taxon>
        <taxon>Clostridia</taxon>
        <taxon>Eubacteriales</taxon>
        <taxon>Oscillospiraceae</taxon>
        <taxon>Pseudobacteroides</taxon>
    </lineage>
</organism>
<dbReference type="AlphaFoldDB" id="A0A0L6JNT2"/>
<keyword evidence="17" id="KW-1185">Reference proteome</keyword>
<proteinExistence type="predicted"/>
<comment type="catalytic activity">
    <reaction evidence="1">
        <text>ATP + protein L-histidine = ADP + protein N-phospho-L-histidine.</text>
        <dbReference type="EC" id="2.7.13.3"/>
    </reaction>
</comment>
<feature type="domain" description="Histidine kinase" evidence="15">
    <location>
        <begin position="335"/>
        <end position="528"/>
    </location>
</feature>
<dbReference type="PANTHER" id="PTHR24421">
    <property type="entry name" value="NITRATE/NITRITE SENSOR PROTEIN NARX-RELATED"/>
    <property type="match status" value="1"/>
</dbReference>
<dbReference type="Pfam" id="PF02518">
    <property type="entry name" value="HATPase_c"/>
    <property type="match status" value="1"/>
</dbReference>
<comment type="caution">
    <text evidence="16">The sequence shown here is derived from an EMBL/GenBank/DDBJ whole genome shotgun (WGS) entry which is preliminary data.</text>
</comment>
<dbReference type="EMBL" id="LGTC01000001">
    <property type="protein sequence ID" value="KNY27032.1"/>
    <property type="molecule type" value="Genomic_DNA"/>
</dbReference>
<evidence type="ECO:0000256" key="13">
    <source>
        <dbReference type="ARBA" id="ARBA00023136"/>
    </source>
</evidence>
<evidence type="ECO:0000256" key="9">
    <source>
        <dbReference type="ARBA" id="ARBA00022777"/>
    </source>
</evidence>
<dbReference type="InterPro" id="IPR050482">
    <property type="entry name" value="Sensor_HK_TwoCompSys"/>
</dbReference>
<dbReference type="PATRIC" id="fig|398512.5.peg.2396"/>
<dbReference type="GO" id="GO:0005524">
    <property type="term" value="F:ATP binding"/>
    <property type="evidence" value="ECO:0007669"/>
    <property type="project" value="UniProtKB-KW"/>
</dbReference>
<evidence type="ECO:0000256" key="11">
    <source>
        <dbReference type="ARBA" id="ARBA00022989"/>
    </source>
</evidence>
<gene>
    <name evidence="16" type="ORF">Bccel_2297</name>
</gene>
<dbReference type="OrthoDB" id="9781904at2"/>
<keyword evidence="8" id="KW-0547">Nucleotide-binding</keyword>
<dbReference type="Proteomes" id="UP000036923">
    <property type="component" value="Unassembled WGS sequence"/>
</dbReference>
<evidence type="ECO:0000256" key="2">
    <source>
        <dbReference type="ARBA" id="ARBA00004651"/>
    </source>
</evidence>
<dbReference type="Gene3D" id="3.30.565.10">
    <property type="entry name" value="Histidine kinase-like ATPase, C-terminal domain"/>
    <property type="match status" value="1"/>
</dbReference>
<keyword evidence="5" id="KW-0597">Phosphoprotein</keyword>
<dbReference type="SUPFAM" id="SSF55874">
    <property type="entry name" value="ATPase domain of HSP90 chaperone/DNA topoisomerase II/histidine kinase"/>
    <property type="match status" value="1"/>
</dbReference>
<dbReference type="CDD" id="cd18773">
    <property type="entry name" value="PDC1_HK_sensor"/>
    <property type="match status" value="1"/>
</dbReference>
<dbReference type="Gene3D" id="1.20.5.1930">
    <property type="match status" value="1"/>
</dbReference>
<protein>
    <recommendedName>
        <fullName evidence="3">histidine kinase</fullName>
        <ecNumber evidence="3">2.7.13.3</ecNumber>
    </recommendedName>
</protein>
<dbReference type="Pfam" id="PF07730">
    <property type="entry name" value="HisKA_3"/>
    <property type="match status" value="1"/>
</dbReference>
<dbReference type="GO" id="GO:0046983">
    <property type="term" value="F:protein dimerization activity"/>
    <property type="evidence" value="ECO:0007669"/>
    <property type="project" value="InterPro"/>
</dbReference>
<keyword evidence="11 14" id="KW-1133">Transmembrane helix</keyword>
<evidence type="ECO:0000256" key="14">
    <source>
        <dbReference type="SAM" id="Phobius"/>
    </source>
</evidence>
<dbReference type="PROSITE" id="PS50109">
    <property type="entry name" value="HIS_KIN"/>
    <property type="match status" value="1"/>
</dbReference>
<keyword evidence="12" id="KW-0902">Two-component regulatory system</keyword>
<name>A0A0L6JNT2_9FIRM</name>
<evidence type="ECO:0000256" key="8">
    <source>
        <dbReference type="ARBA" id="ARBA00022741"/>
    </source>
</evidence>
<evidence type="ECO:0000256" key="6">
    <source>
        <dbReference type="ARBA" id="ARBA00022679"/>
    </source>
</evidence>
<dbReference type="Gene3D" id="3.30.450.20">
    <property type="entry name" value="PAS domain"/>
    <property type="match status" value="2"/>
</dbReference>
<evidence type="ECO:0000256" key="3">
    <source>
        <dbReference type="ARBA" id="ARBA00012438"/>
    </source>
</evidence>
<evidence type="ECO:0000256" key="7">
    <source>
        <dbReference type="ARBA" id="ARBA00022692"/>
    </source>
</evidence>
<dbReference type="InterPro" id="IPR005467">
    <property type="entry name" value="His_kinase_dom"/>
</dbReference>
<dbReference type="Pfam" id="PF02743">
    <property type="entry name" value="dCache_1"/>
    <property type="match status" value="1"/>
</dbReference>
<feature type="transmembrane region" description="Helical" evidence="14">
    <location>
        <begin position="12"/>
        <end position="33"/>
    </location>
</feature>
<keyword evidence="7 14" id="KW-0812">Transmembrane</keyword>
<dbReference type="eggNOG" id="COG4585">
    <property type="taxonomic scope" value="Bacteria"/>
</dbReference>
<dbReference type="InterPro" id="IPR033479">
    <property type="entry name" value="dCache_1"/>
</dbReference>
<dbReference type="SMART" id="SM00387">
    <property type="entry name" value="HATPase_c"/>
    <property type="match status" value="1"/>
</dbReference>
<evidence type="ECO:0000256" key="5">
    <source>
        <dbReference type="ARBA" id="ARBA00022553"/>
    </source>
</evidence>
<dbReference type="PANTHER" id="PTHR24421:SF10">
    <property type="entry name" value="NITRATE_NITRITE SENSOR PROTEIN NARQ"/>
    <property type="match status" value="1"/>
</dbReference>
<evidence type="ECO:0000256" key="12">
    <source>
        <dbReference type="ARBA" id="ARBA00023012"/>
    </source>
</evidence>
<evidence type="ECO:0000259" key="15">
    <source>
        <dbReference type="PROSITE" id="PS50109"/>
    </source>
</evidence>
<comment type="subcellular location">
    <subcellularLocation>
        <location evidence="2">Cell membrane</location>
        <topology evidence="2">Multi-pass membrane protein</topology>
    </subcellularLocation>
</comment>
<dbReference type="InterPro" id="IPR003594">
    <property type="entry name" value="HATPase_dom"/>
</dbReference>
<feature type="transmembrane region" description="Helical" evidence="14">
    <location>
        <begin position="279"/>
        <end position="298"/>
    </location>
</feature>
<dbReference type="EC" id="2.7.13.3" evidence="3"/>
<dbReference type="GO" id="GO:0005886">
    <property type="term" value="C:plasma membrane"/>
    <property type="evidence" value="ECO:0007669"/>
    <property type="project" value="UniProtKB-SubCell"/>
</dbReference>
<dbReference type="InterPro" id="IPR036890">
    <property type="entry name" value="HATPase_C_sf"/>
</dbReference>
<evidence type="ECO:0000313" key="17">
    <source>
        <dbReference type="Proteomes" id="UP000036923"/>
    </source>
</evidence>
<keyword evidence="9 16" id="KW-0418">Kinase</keyword>
<dbReference type="CDD" id="cd16917">
    <property type="entry name" value="HATPase_UhpB-NarQ-NarX-like"/>
    <property type="match status" value="1"/>
</dbReference>
<evidence type="ECO:0000313" key="16">
    <source>
        <dbReference type="EMBL" id="KNY27032.1"/>
    </source>
</evidence>
<sequence length="536" mass="60113">MQIIRKITGNNLLVKVLALILAIILVTIISYNISSISIDKNYDALLTQTIDYQELDAINNFFRYPENIINILSKNKDLPEYSENNRLLKISILSLFESIIIGDPRISNIYYVSNSGEVICYKSKDDISANCTGKVWYKTVVEAKPKINWLSHKSDFTGSDVVSCLHQVADTDGSVKGVIGLDIELFKLSENIKIGEKGYSMVLDADNKIIAHPDYNYLGQYISSDQRINMNNAYGKSFIMNINNEKYKCKVLPVDKLPSWKFVNAIPVSEITHDKITSVIWPILLSLVCLTIVIVIYLRHKETQLLNQKLTDANEKLLQYSSTIEELAVSRERNRLARDVHDTLGQTLSLLITLLQVCIVSCKRDSEETEAHLNKAVNITKEGLKEVRRSISGLVPEKLENNNLFDALNGLVTDFESLGMNIELSVNKFDQSLDSIYSEAIYRICQEALTNSVKHGKATEVSIIIKFTDNAIKLFIFDNGLGCKNMGSGSGFGLKGMKQRIEKLHGDIKFGSSGDQGFNIHVELPLQSLRGGIKND</sequence>
<keyword evidence="4" id="KW-1003">Cell membrane</keyword>
<keyword evidence="6" id="KW-0808">Transferase</keyword>
<keyword evidence="13 14" id="KW-0472">Membrane</keyword>
<evidence type="ECO:0000256" key="1">
    <source>
        <dbReference type="ARBA" id="ARBA00000085"/>
    </source>
</evidence>
<dbReference type="GO" id="GO:0000155">
    <property type="term" value="F:phosphorelay sensor kinase activity"/>
    <property type="evidence" value="ECO:0007669"/>
    <property type="project" value="InterPro"/>
</dbReference>
<evidence type="ECO:0000256" key="4">
    <source>
        <dbReference type="ARBA" id="ARBA00022475"/>
    </source>
</evidence>
<dbReference type="STRING" id="398512.Bccel_2297"/>
<accession>A0A0L6JNT2</accession>